<gene>
    <name evidence="1" type="ORF">CYMTET_37612</name>
</gene>
<name>A0AAE0CF35_9CHLO</name>
<reference evidence="1 2" key="1">
    <citation type="journal article" date="2015" name="Genome Biol. Evol.">
        <title>Comparative Genomics of a Bacterivorous Green Alga Reveals Evolutionary Causalities and Consequences of Phago-Mixotrophic Mode of Nutrition.</title>
        <authorList>
            <person name="Burns J.A."/>
            <person name="Paasch A."/>
            <person name="Narechania A."/>
            <person name="Kim E."/>
        </authorList>
    </citation>
    <scope>NUCLEOTIDE SEQUENCE [LARGE SCALE GENOMIC DNA]</scope>
    <source>
        <strain evidence="1 2">PLY_AMNH</strain>
    </source>
</reference>
<accession>A0AAE0CF35</accession>
<keyword evidence="2" id="KW-1185">Reference proteome</keyword>
<protein>
    <submittedName>
        <fullName evidence="1">Uncharacterized protein</fullName>
    </submittedName>
</protein>
<dbReference type="Proteomes" id="UP001190700">
    <property type="component" value="Unassembled WGS sequence"/>
</dbReference>
<comment type="caution">
    <text evidence="1">The sequence shown here is derived from an EMBL/GenBank/DDBJ whole genome shotgun (WGS) entry which is preliminary data.</text>
</comment>
<sequence length="226" mass="25333">MNNAVKSAKLSVEARHGMSRPFERELAHPPTQAPTKLMIDGCRRFDVVDLIKDAARPLMFLNARHRRNAQVLHLEEVVKQACKDYFGLHLDDATPATLHDLFAVRLPMVETREYVCLNRKPGMHGVSLVAGNLRPLKFVEGATGMLLDDDLLIRECDATRPAFCVHQFTECGVRVRHSGDAHVGGQLRYGRNSVVTIETGAGIYDLWLLQQGGVLRHRRPRGLVEP</sequence>
<proteinExistence type="predicted"/>
<dbReference type="AlphaFoldDB" id="A0AAE0CF35"/>
<organism evidence="1 2">
    <name type="scientific">Cymbomonas tetramitiformis</name>
    <dbReference type="NCBI Taxonomy" id="36881"/>
    <lineage>
        <taxon>Eukaryota</taxon>
        <taxon>Viridiplantae</taxon>
        <taxon>Chlorophyta</taxon>
        <taxon>Pyramimonadophyceae</taxon>
        <taxon>Pyramimonadales</taxon>
        <taxon>Pyramimonadaceae</taxon>
        <taxon>Cymbomonas</taxon>
    </lineage>
</organism>
<dbReference type="EMBL" id="LGRX02024992">
    <property type="protein sequence ID" value="KAK3253129.1"/>
    <property type="molecule type" value="Genomic_DNA"/>
</dbReference>
<evidence type="ECO:0000313" key="1">
    <source>
        <dbReference type="EMBL" id="KAK3253129.1"/>
    </source>
</evidence>
<evidence type="ECO:0000313" key="2">
    <source>
        <dbReference type="Proteomes" id="UP001190700"/>
    </source>
</evidence>